<name>A0A9E7G7S2_9LILI</name>
<protein>
    <submittedName>
        <fullName evidence="2">Uncharacterized protein</fullName>
    </submittedName>
</protein>
<accession>A0A9E7G7S2</accession>
<organism evidence="2 3">
    <name type="scientific">Musa troglodytarum</name>
    <name type="common">fe'i banana</name>
    <dbReference type="NCBI Taxonomy" id="320322"/>
    <lineage>
        <taxon>Eukaryota</taxon>
        <taxon>Viridiplantae</taxon>
        <taxon>Streptophyta</taxon>
        <taxon>Embryophyta</taxon>
        <taxon>Tracheophyta</taxon>
        <taxon>Spermatophyta</taxon>
        <taxon>Magnoliopsida</taxon>
        <taxon>Liliopsida</taxon>
        <taxon>Zingiberales</taxon>
        <taxon>Musaceae</taxon>
        <taxon>Musa</taxon>
    </lineage>
</organism>
<dbReference type="Proteomes" id="UP001055439">
    <property type="component" value="Chromosome 5"/>
</dbReference>
<feature type="region of interest" description="Disordered" evidence="1">
    <location>
        <begin position="41"/>
        <end position="69"/>
    </location>
</feature>
<proteinExistence type="predicted"/>
<dbReference type="EMBL" id="CP097507">
    <property type="protein sequence ID" value="URE07727.1"/>
    <property type="molecule type" value="Genomic_DNA"/>
</dbReference>
<dbReference type="AlphaFoldDB" id="A0A9E7G7S2"/>
<evidence type="ECO:0000256" key="1">
    <source>
        <dbReference type="SAM" id="MobiDB-lite"/>
    </source>
</evidence>
<evidence type="ECO:0000313" key="2">
    <source>
        <dbReference type="EMBL" id="URE07727.1"/>
    </source>
</evidence>
<gene>
    <name evidence="2" type="ORF">MUK42_27894</name>
</gene>
<evidence type="ECO:0000313" key="3">
    <source>
        <dbReference type="Proteomes" id="UP001055439"/>
    </source>
</evidence>
<keyword evidence="3" id="KW-1185">Reference proteome</keyword>
<sequence>MQLASFYCVRIKKLEISSVMCVLGGVFKSARRQDTKMPEALGAHPSERSCIHKSKPPTTQKQSLHMEIP</sequence>
<reference evidence="2" key="1">
    <citation type="submission" date="2022-05" db="EMBL/GenBank/DDBJ databases">
        <title>The Musa troglodytarum L. genome provides insights into the mechanism of non-climacteric behaviour and enrichment of carotenoids.</title>
        <authorList>
            <person name="Wang J."/>
        </authorList>
    </citation>
    <scope>NUCLEOTIDE SEQUENCE</scope>
    <source>
        <tissue evidence="2">Leaf</tissue>
    </source>
</reference>